<dbReference type="EMBL" id="CAADFA010000167">
    <property type="protein sequence ID" value="VFJ55971.1"/>
    <property type="molecule type" value="Genomic_DNA"/>
</dbReference>
<evidence type="ECO:0000313" key="1">
    <source>
        <dbReference type="EMBL" id="VFJ55971.1"/>
    </source>
</evidence>
<protein>
    <submittedName>
        <fullName evidence="1">Uncharacterized protein</fullName>
    </submittedName>
</protein>
<gene>
    <name evidence="2" type="ORF">BECKFM1743A_GA0114220_102331</name>
    <name evidence="3" type="ORF">BECKFM1743B_GA0114221_101721</name>
    <name evidence="1" type="ORF">BECKFM1743C_GA0114222_101676</name>
</gene>
<sequence>MPKLKVTAVGNSMGILLPNDSYIVHYAPVCARSRYDPGFAIRVNYFLWGA</sequence>
<accession>A0A450SPU3</accession>
<reference evidence="1" key="1">
    <citation type="submission" date="2019-02" db="EMBL/GenBank/DDBJ databases">
        <authorList>
            <person name="Gruber-Vodicka R. H."/>
            <person name="Seah K. B. B."/>
        </authorList>
    </citation>
    <scope>NUCLEOTIDE SEQUENCE</scope>
    <source>
        <strain evidence="2">BECK_BZ163</strain>
        <strain evidence="3">BECK_BZ164</strain>
        <strain evidence="1">BECK_BZ165</strain>
    </source>
</reference>
<dbReference type="EMBL" id="CAADEZ010000233">
    <property type="protein sequence ID" value="VFJ59238.1"/>
    <property type="molecule type" value="Genomic_DNA"/>
</dbReference>
<evidence type="ECO:0000313" key="2">
    <source>
        <dbReference type="EMBL" id="VFJ59238.1"/>
    </source>
</evidence>
<evidence type="ECO:0000313" key="3">
    <source>
        <dbReference type="EMBL" id="VFK11209.1"/>
    </source>
</evidence>
<dbReference type="AlphaFoldDB" id="A0A450SPU3"/>
<dbReference type="EMBL" id="CAADFL010000172">
    <property type="protein sequence ID" value="VFK11209.1"/>
    <property type="molecule type" value="Genomic_DNA"/>
</dbReference>
<organism evidence="1">
    <name type="scientific">Candidatus Kentrum sp. FM</name>
    <dbReference type="NCBI Taxonomy" id="2126340"/>
    <lineage>
        <taxon>Bacteria</taxon>
        <taxon>Pseudomonadati</taxon>
        <taxon>Pseudomonadota</taxon>
        <taxon>Gammaproteobacteria</taxon>
        <taxon>Candidatus Kentrum</taxon>
    </lineage>
</organism>
<proteinExistence type="predicted"/>
<name>A0A450SPU3_9GAMM</name>